<keyword evidence="2 10" id="KW-0963">Cytoplasm</keyword>
<dbReference type="GO" id="GO:0008654">
    <property type="term" value="P:phospholipid biosynthetic process"/>
    <property type="evidence" value="ECO:0007669"/>
    <property type="project" value="UniProtKB-KW"/>
</dbReference>
<evidence type="ECO:0000256" key="10">
    <source>
        <dbReference type="HAMAP-Rule" id="MF_00019"/>
    </source>
</evidence>
<dbReference type="Gene3D" id="3.40.718.10">
    <property type="entry name" value="Isopropylmalate Dehydrogenase"/>
    <property type="match status" value="1"/>
</dbReference>
<comment type="pathway">
    <text evidence="10">Lipid metabolism; phospholipid metabolism.</text>
</comment>
<evidence type="ECO:0000256" key="6">
    <source>
        <dbReference type="ARBA" id="ARBA00023209"/>
    </source>
</evidence>
<sequence>MATLTTLALDAMGGDHGPSIVIDALTQALSTFPEVQFIVVGDDTELQPLLDQAQLLGNPRVVVKHASQTVTMTDKPGYSLRAKPDSSMRVALELVATEQAMACVSAGNTGALMTNAYFTLKTLPGVLRPALVSAIPQQQEKFSLMLDLGANTVCDSETLFQFGVMGAVAAQAVLGIERPRIALLNVGEEDTKGNDVVKAAAALFQQSSQLNYIGFIEGDDLFSNQADVIVCDGFVGNIALKSCEGLADLLLSNINENIHKHWLTRWFVKLFYRRLKSSWEWLKPDHYNGASLIGLRGVVIKSHGDANARAFYSAIEQAVAATQRDLPARIRDRVEQVLLEQE</sequence>
<evidence type="ECO:0000256" key="7">
    <source>
        <dbReference type="ARBA" id="ARBA00023264"/>
    </source>
</evidence>
<reference evidence="12" key="1">
    <citation type="submission" date="2016-10" db="EMBL/GenBank/DDBJ databases">
        <authorList>
            <person name="Varghese N."/>
            <person name="Submissions S."/>
        </authorList>
    </citation>
    <scope>NUCLEOTIDE SEQUENCE [LARGE SCALE GENOMIC DNA]</scope>
    <source>
        <strain evidence="12">CGMCC 1.10824</strain>
    </source>
</reference>
<dbReference type="PANTHER" id="PTHR30100">
    <property type="entry name" value="FATTY ACID/PHOSPHOLIPID SYNTHESIS PROTEIN PLSX"/>
    <property type="match status" value="1"/>
</dbReference>
<proteinExistence type="inferred from homology"/>
<gene>
    <name evidence="10" type="primary">plsX</name>
    <name evidence="11" type="ORF">SAMN02927930_00226</name>
</gene>
<dbReference type="GO" id="GO:0006633">
    <property type="term" value="P:fatty acid biosynthetic process"/>
    <property type="evidence" value="ECO:0007669"/>
    <property type="project" value="UniProtKB-UniRule"/>
</dbReference>
<comment type="subunit">
    <text evidence="9 10">Homodimer. Probably interacts with PlsY.</text>
</comment>
<keyword evidence="3 10" id="KW-0444">Lipid biosynthesis</keyword>
<evidence type="ECO:0000256" key="3">
    <source>
        <dbReference type="ARBA" id="ARBA00022516"/>
    </source>
</evidence>
<dbReference type="InterPro" id="IPR003664">
    <property type="entry name" value="FA_synthesis"/>
</dbReference>
<keyword evidence="12" id="KW-1185">Reference proteome</keyword>
<evidence type="ECO:0000256" key="4">
    <source>
        <dbReference type="ARBA" id="ARBA00022679"/>
    </source>
</evidence>
<comment type="catalytic activity">
    <reaction evidence="1 10">
        <text>a fatty acyl-[ACP] + phosphate = an acyl phosphate + holo-[ACP]</text>
        <dbReference type="Rhea" id="RHEA:42292"/>
        <dbReference type="Rhea" id="RHEA-COMP:9685"/>
        <dbReference type="Rhea" id="RHEA-COMP:14125"/>
        <dbReference type="ChEBI" id="CHEBI:43474"/>
        <dbReference type="ChEBI" id="CHEBI:59918"/>
        <dbReference type="ChEBI" id="CHEBI:64479"/>
        <dbReference type="ChEBI" id="CHEBI:138651"/>
        <dbReference type="EC" id="2.3.1.274"/>
    </reaction>
</comment>
<comment type="similarity">
    <text evidence="10">Belongs to the PlsX family.</text>
</comment>
<organism evidence="11 12">
    <name type="scientific">Pseudidiomarina indica</name>
    <dbReference type="NCBI Taxonomy" id="1159017"/>
    <lineage>
        <taxon>Bacteria</taxon>
        <taxon>Pseudomonadati</taxon>
        <taxon>Pseudomonadota</taxon>
        <taxon>Gammaproteobacteria</taxon>
        <taxon>Alteromonadales</taxon>
        <taxon>Idiomarinaceae</taxon>
        <taxon>Pseudidiomarina</taxon>
    </lineage>
</organism>
<keyword evidence="6 10" id="KW-0594">Phospholipid biosynthesis</keyword>
<dbReference type="EMBL" id="FMXN01000001">
    <property type="protein sequence ID" value="SDB05167.1"/>
    <property type="molecule type" value="Genomic_DNA"/>
</dbReference>
<dbReference type="Proteomes" id="UP000199626">
    <property type="component" value="Unassembled WGS sequence"/>
</dbReference>
<dbReference type="RefSeq" id="WP_092590871.1">
    <property type="nucleotide sequence ID" value="NZ_FMXN01000001.1"/>
</dbReference>
<name>A0A1G6A9Q6_9GAMM</name>
<evidence type="ECO:0000256" key="1">
    <source>
        <dbReference type="ARBA" id="ARBA00001232"/>
    </source>
</evidence>
<protein>
    <recommendedName>
        <fullName evidence="8 10">Phosphate acyltransferase</fullName>
        <ecNumber evidence="8 10">2.3.1.274</ecNumber>
    </recommendedName>
    <alternativeName>
        <fullName evidence="10">Acyl-ACP phosphotransacylase</fullName>
    </alternativeName>
    <alternativeName>
        <fullName evidence="10">Acyl-[acyl-carrier-protein]--phosphate acyltransferase</fullName>
    </alternativeName>
    <alternativeName>
        <fullName evidence="10">Phosphate-acyl-ACP acyltransferase</fullName>
    </alternativeName>
</protein>
<accession>A0A1G6A9Q6</accession>
<keyword evidence="4 10" id="KW-0808">Transferase</keyword>
<keyword evidence="7 10" id="KW-1208">Phospholipid metabolism</keyword>
<evidence type="ECO:0000313" key="12">
    <source>
        <dbReference type="Proteomes" id="UP000199626"/>
    </source>
</evidence>
<dbReference type="InterPro" id="IPR012281">
    <property type="entry name" value="Phospholipid_synth_PlsX-like"/>
</dbReference>
<dbReference type="EC" id="2.3.1.274" evidence="8 10"/>
<dbReference type="AlphaFoldDB" id="A0A1G6A9Q6"/>
<dbReference type="OrthoDB" id="9806408at2"/>
<comment type="function">
    <text evidence="10">Catalyzes the reversible formation of acyl-phosphate (acyl-PO(4)) from acyl-[acyl-carrier-protein] (acyl-ACP). This enzyme utilizes acyl-ACP as fatty acyl donor, but not acyl-CoA.</text>
</comment>
<evidence type="ECO:0000256" key="5">
    <source>
        <dbReference type="ARBA" id="ARBA00023098"/>
    </source>
</evidence>
<evidence type="ECO:0000313" key="11">
    <source>
        <dbReference type="EMBL" id="SDB05167.1"/>
    </source>
</evidence>
<keyword evidence="11" id="KW-0012">Acyltransferase</keyword>
<dbReference type="STRING" id="1159017.SAMN02927930_00226"/>
<dbReference type="Pfam" id="PF02504">
    <property type="entry name" value="FA_synthesis"/>
    <property type="match status" value="1"/>
</dbReference>
<comment type="subcellular location">
    <subcellularLocation>
        <location evidence="10">Cytoplasm</location>
    </subcellularLocation>
    <text evidence="10">Associated with the membrane possibly through PlsY.</text>
</comment>
<evidence type="ECO:0000256" key="9">
    <source>
        <dbReference type="ARBA" id="ARBA00046608"/>
    </source>
</evidence>
<keyword evidence="5 10" id="KW-0443">Lipid metabolism</keyword>
<dbReference type="PANTHER" id="PTHR30100:SF1">
    <property type="entry name" value="PHOSPHATE ACYLTRANSFERASE"/>
    <property type="match status" value="1"/>
</dbReference>
<dbReference type="HAMAP" id="MF_00019">
    <property type="entry name" value="PlsX"/>
    <property type="match status" value="1"/>
</dbReference>
<evidence type="ECO:0000256" key="2">
    <source>
        <dbReference type="ARBA" id="ARBA00022490"/>
    </source>
</evidence>
<dbReference type="UniPathway" id="UPA00085"/>
<evidence type="ECO:0000256" key="8">
    <source>
        <dbReference type="ARBA" id="ARBA00024069"/>
    </source>
</evidence>
<dbReference type="PIRSF" id="PIRSF002465">
    <property type="entry name" value="Phsphlp_syn_PlsX"/>
    <property type="match status" value="1"/>
</dbReference>
<dbReference type="GO" id="GO:0005737">
    <property type="term" value="C:cytoplasm"/>
    <property type="evidence" value="ECO:0007669"/>
    <property type="project" value="UniProtKB-SubCell"/>
</dbReference>
<dbReference type="GO" id="GO:0043811">
    <property type="term" value="F:phosphate:acyl-[acyl carrier protein] acyltransferase activity"/>
    <property type="evidence" value="ECO:0007669"/>
    <property type="project" value="UniProtKB-UniRule"/>
</dbReference>
<dbReference type="NCBIfam" id="TIGR00182">
    <property type="entry name" value="plsX"/>
    <property type="match status" value="1"/>
</dbReference>
<dbReference type="SUPFAM" id="SSF53659">
    <property type="entry name" value="Isocitrate/Isopropylmalate dehydrogenase-like"/>
    <property type="match status" value="1"/>
</dbReference>